<dbReference type="RefSeq" id="WP_188957486.1">
    <property type="nucleotide sequence ID" value="NZ_BMIB01000005.1"/>
</dbReference>
<dbReference type="Pfam" id="PF03640">
    <property type="entry name" value="Lipoprotein_15"/>
    <property type="match status" value="2"/>
</dbReference>
<feature type="chain" id="PRO_5037985067" description="Lipoprotein with Yx(FWY)xxD motif" evidence="1">
    <location>
        <begin position="20"/>
        <end position="285"/>
    </location>
</feature>
<evidence type="ECO:0000313" key="2">
    <source>
        <dbReference type="EMBL" id="GGH79548.1"/>
    </source>
</evidence>
<keyword evidence="1" id="KW-0732">Signal</keyword>
<reference evidence="2" key="1">
    <citation type="journal article" date="2014" name="Int. J. Syst. Evol. Microbiol.">
        <title>Complete genome sequence of Corynebacterium casei LMG S-19264T (=DSM 44701T), isolated from a smear-ripened cheese.</title>
        <authorList>
            <consortium name="US DOE Joint Genome Institute (JGI-PGF)"/>
            <person name="Walter F."/>
            <person name="Albersmeier A."/>
            <person name="Kalinowski J."/>
            <person name="Ruckert C."/>
        </authorList>
    </citation>
    <scope>NUCLEOTIDE SEQUENCE</scope>
    <source>
        <strain evidence="2">CGMCC 1.15290</strain>
    </source>
</reference>
<evidence type="ECO:0000313" key="3">
    <source>
        <dbReference type="Proteomes" id="UP000627292"/>
    </source>
</evidence>
<dbReference type="EMBL" id="BMIB01000005">
    <property type="protein sequence ID" value="GGH79548.1"/>
    <property type="molecule type" value="Genomic_DNA"/>
</dbReference>
<sequence length="285" mass="30805">MTRITSLAKATLYSFLLTAAACSKNNDNSTPDPVTPSGPSVKLATSSKFGSVLTDSTGRTLYFFAIDANGSSGCTGGCVTAWPVFYKANPTLAEGLKATDFGVITRADGAKQTTYKGWPLYYYQNDTKAGEINGDAVGGTWFVAKPDYTVMLANAQLVGNNGTQYTSQYTPGQEVTQYLTDDYGRTLYAFKPDKFKKNTYTKPDFSNNATWPLFETSALKGIPSTLQANLFDTVQVFGKVQLSFKGWPLYYFGSDAMTRGNTKGVSVPQPGVWPIVNNNSTPAIP</sequence>
<name>A0A917J4J0_9BACT</name>
<dbReference type="PANTHER" id="PTHR39335">
    <property type="entry name" value="BLL4220 PROTEIN"/>
    <property type="match status" value="1"/>
</dbReference>
<feature type="signal peptide" evidence="1">
    <location>
        <begin position="1"/>
        <end position="19"/>
    </location>
</feature>
<dbReference type="PANTHER" id="PTHR39335:SF1">
    <property type="entry name" value="BLL4220 PROTEIN"/>
    <property type="match status" value="1"/>
</dbReference>
<proteinExistence type="predicted"/>
<dbReference type="GO" id="GO:0043448">
    <property type="term" value="P:alkane catabolic process"/>
    <property type="evidence" value="ECO:0007669"/>
    <property type="project" value="TreeGrafter"/>
</dbReference>
<dbReference type="PROSITE" id="PS51257">
    <property type="entry name" value="PROKAR_LIPOPROTEIN"/>
    <property type="match status" value="1"/>
</dbReference>
<evidence type="ECO:0000256" key="1">
    <source>
        <dbReference type="SAM" id="SignalP"/>
    </source>
</evidence>
<protein>
    <recommendedName>
        <fullName evidence="4">Lipoprotein with Yx(FWY)xxD motif</fullName>
    </recommendedName>
</protein>
<dbReference type="Proteomes" id="UP000627292">
    <property type="component" value="Unassembled WGS sequence"/>
</dbReference>
<keyword evidence="3" id="KW-1185">Reference proteome</keyword>
<gene>
    <name evidence="2" type="ORF">GCM10011379_49080</name>
</gene>
<evidence type="ECO:0008006" key="4">
    <source>
        <dbReference type="Google" id="ProtNLM"/>
    </source>
</evidence>
<dbReference type="InterPro" id="IPR005297">
    <property type="entry name" value="Lipoprotein_repeat"/>
</dbReference>
<accession>A0A917J4J0</accession>
<reference evidence="2" key="2">
    <citation type="submission" date="2020-09" db="EMBL/GenBank/DDBJ databases">
        <authorList>
            <person name="Sun Q."/>
            <person name="Zhou Y."/>
        </authorList>
    </citation>
    <scope>NUCLEOTIDE SEQUENCE</scope>
    <source>
        <strain evidence="2">CGMCC 1.15290</strain>
    </source>
</reference>
<organism evidence="2 3">
    <name type="scientific">Filimonas zeae</name>
    <dbReference type="NCBI Taxonomy" id="1737353"/>
    <lineage>
        <taxon>Bacteria</taxon>
        <taxon>Pseudomonadati</taxon>
        <taxon>Bacteroidota</taxon>
        <taxon>Chitinophagia</taxon>
        <taxon>Chitinophagales</taxon>
        <taxon>Chitinophagaceae</taxon>
        <taxon>Filimonas</taxon>
    </lineage>
</organism>
<comment type="caution">
    <text evidence="2">The sequence shown here is derived from an EMBL/GenBank/DDBJ whole genome shotgun (WGS) entry which is preliminary data.</text>
</comment>
<dbReference type="AlphaFoldDB" id="A0A917J4J0"/>